<keyword evidence="3" id="KW-1185">Reference proteome</keyword>
<dbReference type="GO" id="GO:0070007">
    <property type="term" value="F:glutamic-type endopeptidase activity"/>
    <property type="evidence" value="ECO:0007669"/>
    <property type="project" value="InterPro"/>
</dbReference>
<dbReference type="Gene3D" id="2.60.120.700">
    <property type="entry name" value="Peptidase G1"/>
    <property type="match status" value="1"/>
</dbReference>
<dbReference type="InterPro" id="IPR013320">
    <property type="entry name" value="ConA-like_dom_sf"/>
</dbReference>
<accession>A0AAV9U402</accession>
<dbReference type="PANTHER" id="PTHR37536">
    <property type="entry name" value="PUTATIVE (AFU_ORTHOLOGUE AFUA_3G02970)-RELATED"/>
    <property type="match status" value="1"/>
</dbReference>
<evidence type="ECO:0000256" key="1">
    <source>
        <dbReference type="SAM" id="MobiDB-lite"/>
    </source>
</evidence>
<dbReference type="AlphaFoldDB" id="A0AAV9U402"/>
<name>A0AAV9U402_9PEZI</name>
<feature type="region of interest" description="Disordered" evidence="1">
    <location>
        <begin position="1"/>
        <end position="26"/>
    </location>
</feature>
<protein>
    <submittedName>
        <fullName evidence="2">Uncharacterized protein</fullName>
    </submittedName>
</protein>
<dbReference type="InterPro" id="IPR000250">
    <property type="entry name" value="Peptidase_G1"/>
</dbReference>
<reference evidence="2 3" key="1">
    <citation type="submission" date="2019-10" db="EMBL/GenBank/DDBJ databases">
        <authorList>
            <person name="Palmer J.M."/>
        </authorList>
    </citation>
    <scope>NUCLEOTIDE SEQUENCE [LARGE SCALE GENOMIC DNA]</scope>
    <source>
        <strain evidence="2 3">TWF730</strain>
    </source>
</reference>
<dbReference type="Pfam" id="PF01828">
    <property type="entry name" value="Peptidase_A4"/>
    <property type="match status" value="1"/>
</dbReference>
<organism evidence="2 3">
    <name type="scientific">Orbilia blumenaviensis</name>
    <dbReference type="NCBI Taxonomy" id="1796055"/>
    <lineage>
        <taxon>Eukaryota</taxon>
        <taxon>Fungi</taxon>
        <taxon>Dikarya</taxon>
        <taxon>Ascomycota</taxon>
        <taxon>Pezizomycotina</taxon>
        <taxon>Orbiliomycetes</taxon>
        <taxon>Orbiliales</taxon>
        <taxon>Orbiliaceae</taxon>
        <taxon>Orbilia</taxon>
    </lineage>
</organism>
<dbReference type="GO" id="GO:0006508">
    <property type="term" value="P:proteolysis"/>
    <property type="evidence" value="ECO:0007669"/>
    <property type="project" value="InterPro"/>
</dbReference>
<sequence length="322" mass="35015">MSRGTQSSIIRVHDPADVPAGFNPHRADDRALERAGYLPRPDSALSPHEYALWDSIAKRNPSYTHTKPTVVEPRIGLYEARNWSGGILPVLPTVYNPSATRVLDQKDPFQGVVGSWIVPNPHPQKVFRNGTLINRDGDYWVYTWVGLDGWESVETLKIGVAAGVLVEAGRIVKKESYAAVFYRRKADDSLQTLKLEGFDAEPGDLITASVYGVGESNANNYWIANQGSNEYASGQLPDNSGLTLQGKSAEWLAAGLGPLDSQGQSFPNFGATVFIEGLARQQSGGVQGIERALLTNALDLDSAAERGHNIIIRTTAFLQAQV</sequence>
<dbReference type="InterPro" id="IPR038656">
    <property type="entry name" value="Peptidase_G1_sf"/>
</dbReference>
<comment type="caution">
    <text evidence="2">The sequence shown here is derived from an EMBL/GenBank/DDBJ whole genome shotgun (WGS) entry which is preliminary data.</text>
</comment>
<evidence type="ECO:0000313" key="2">
    <source>
        <dbReference type="EMBL" id="KAK6334329.1"/>
    </source>
</evidence>
<evidence type="ECO:0000313" key="3">
    <source>
        <dbReference type="Proteomes" id="UP001373714"/>
    </source>
</evidence>
<proteinExistence type="predicted"/>
<gene>
    <name evidence="2" type="ORF">TWF730_003544</name>
</gene>
<dbReference type="PANTHER" id="PTHR37536:SF1">
    <property type="entry name" value="ASPERGILLOPEPSIN, PUTAITVE (AFU_ORTHOLOGUE AFUA_7G01200)"/>
    <property type="match status" value="1"/>
</dbReference>
<dbReference type="SUPFAM" id="SSF49899">
    <property type="entry name" value="Concanavalin A-like lectins/glucanases"/>
    <property type="match status" value="1"/>
</dbReference>
<dbReference type="EMBL" id="JAVHNS010000015">
    <property type="protein sequence ID" value="KAK6334329.1"/>
    <property type="molecule type" value="Genomic_DNA"/>
</dbReference>
<dbReference type="Proteomes" id="UP001373714">
    <property type="component" value="Unassembled WGS sequence"/>
</dbReference>